<dbReference type="Gene3D" id="1.10.8.10">
    <property type="entry name" value="DNA helicase RuvA subunit, C-terminal domain"/>
    <property type="match status" value="1"/>
</dbReference>
<evidence type="ECO:0000256" key="3">
    <source>
        <dbReference type="ARBA" id="ARBA00022443"/>
    </source>
</evidence>
<keyword evidence="11" id="KW-0460">Magnesium</keyword>
<feature type="region of interest" description="Disordered" evidence="17">
    <location>
        <begin position="200"/>
        <end position="220"/>
    </location>
</feature>
<dbReference type="InterPro" id="IPR049587">
    <property type="entry name" value="TNK-like_SAM"/>
</dbReference>
<dbReference type="InterPro" id="IPR020635">
    <property type="entry name" value="Tyr_kinase_cat_dom"/>
</dbReference>
<evidence type="ECO:0000256" key="1">
    <source>
        <dbReference type="ARBA" id="ARBA00001946"/>
    </source>
</evidence>
<keyword evidence="9" id="KW-0418">Kinase</keyword>
<evidence type="ECO:0000256" key="2">
    <source>
        <dbReference type="ARBA" id="ARBA00004132"/>
    </source>
</evidence>
<dbReference type="InterPro" id="IPR011009">
    <property type="entry name" value="Kinase-like_dom_sf"/>
</dbReference>
<evidence type="ECO:0000256" key="17">
    <source>
        <dbReference type="SAM" id="MobiDB-lite"/>
    </source>
</evidence>
<evidence type="ECO:0000256" key="12">
    <source>
        <dbReference type="ARBA" id="ARBA00023137"/>
    </source>
</evidence>
<dbReference type="PANTHER" id="PTHR24418">
    <property type="entry name" value="TYROSINE-PROTEIN KINASE"/>
    <property type="match status" value="1"/>
</dbReference>
<evidence type="ECO:0000256" key="5">
    <source>
        <dbReference type="ARBA" id="ARBA00022527"/>
    </source>
</evidence>
<keyword evidence="13" id="KW-0968">Cytoplasmic vesicle</keyword>
<dbReference type="PROSITE" id="PS50030">
    <property type="entry name" value="UBA"/>
    <property type="match status" value="1"/>
</dbReference>
<dbReference type="GO" id="GO:0004674">
    <property type="term" value="F:protein serine/threonine kinase activity"/>
    <property type="evidence" value="ECO:0007669"/>
    <property type="project" value="UniProtKB-KW"/>
</dbReference>
<dbReference type="OMA" id="QMYASKD"/>
<keyword evidence="6" id="KW-0808">Transferase</keyword>
<sequence>MYNVAASRASCYLCECKQSSTHTHIQTKTTQTAPPTSTSFTLRLLLRLRLRRLSKLYTHIEFQFHLHNLFTRKTGSFAKCSSRQQQQHRQRKRQRFAEPQPVTLFEAHFVHRIMGSPAGGDGGVSETAWLEDLLREVQLEQFLERIRDDLQVTRLAHFDYVLRDDLERCGLGKPAIRRLMDAVRKKKAHQWRKNILSKLIGGGKQPSSKKQQQQQQQNMQPGALTCLIHEKDITLGLKLGDGSFGVVRRGEWSASPSGKVLQVAVKVLKSDNLTQPGIIDDFFREVQAMHALDHSNLVRLYGVVLSQPMMMITELAERGSLLDTLRKQCRHTSLTHIWNWSVQIVTGMAYLEQKRFLHRDLACRNVLLAAGNKIKIGDFGLMRALPQEDDCYVMSEHKKVPFPWCAPESLRFRQFSHASDTWMFGVTLWEMFSFGEDPWVGLNGSQILRKIDREGERLHQPDACPPDVYAMMLQCWDKTPAERPTFAALKEYLASMSPPVMRASRSYHDAKGLQIEPGDAIAIIDGRSELKLIKGQNQRTFDIGIFPRALLEQRRQNEVQMRSNSSAHGSSFGLCWGGGAGAGGAVLSNSEERQRKCASLKPQGTPPSHGKDAHAKERKSISSKQFAYNKLVNDSAGLQRRNAVKTKSLVGPQRPPPPHQQEEGILIDISPEMRPTAGLGMGDSSSLQLDSSFCLLDAPIDVPTFNESGAGPSSGPNTPTYFNEQPQFDFEANGASPARLQPPPYQMPPTYSNTMEFAQQQKREQQTPVRDPFDTSSLEASNAGALMLYSNAPTPDPVAVVAPIYGSPAARKNLFGMSNGHANKENIPALESAAMQYNLSNLSLERHEVVQQQQQQPPATSESVLLDKSFIAELEKDMYSSSNKAQEDYQRNSAQMYANKEIVYKQNLTPLKNAAGSGNHSNHSSPTSNASQASPTTKQNNVETAAAAAAAAATTSTQSLVNRIWYERVAATPSEYYAQPPPEQPEQLYQNHLHSLQLQQPETNHSFVAISNRVVAPKSSSVYASSASLYGSIAATGSERYDPVAASMAGSAYYGQVPNGANGGAAIYDEVPLDDYLRPHRPAPLAPPPLSAQQIQRRLDKMRQQQQQQLEGAHQLYAPVPAEAQREQEKLQQLMLELGSAAVEQDVRNALRAASGDVQLAMRHYKIDQLTRLGVAGRPQCEQALQQTGWSLELAAEVLLQQS</sequence>
<dbReference type="InterPro" id="IPR055175">
    <property type="entry name" value="ACK/TNK-like_SAM"/>
</dbReference>
<keyword evidence="10 16" id="KW-0067">ATP-binding</keyword>
<reference evidence="20 21" key="1">
    <citation type="journal article" date="2019" name="J. Hered.">
        <title>An Improved Genome Assembly for Drosophila navojoa, the Basal Species in the mojavensis Cluster.</title>
        <authorList>
            <person name="Vanderlinde T."/>
            <person name="Dupim E.G."/>
            <person name="Nazario-Yepiz N.O."/>
            <person name="Carvalho A.B."/>
        </authorList>
    </citation>
    <scope>NUCLEOTIDE SEQUENCE [LARGE SCALE GENOMIC DNA]</scope>
    <source>
        <strain evidence="20">Navoj_Jal97</strain>
        <tissue evidence="20">Whole organism</tissue>
    </source>
</reference>
<accession>A0A484BFD1</accession>
<dbReference type="CDD" id="cd14328">
    <property type="entry name" value="UBA_TNK1"/>
    <property type="match status" value="1"/>
</dbReference>
<keyword evidence="4" id="KW-0963">Cytoplasm</keyword>
<feature type="domain" description="Protein kinase" evidence="18">
    <location>
        <begin position="233"/>
        <end position="493"/>
    </location>
</feature>
<dbReference type="CDD" id="cd05040">
    <property type="entry name" value="PTKc_Ack_like"/>
    <property type="match status" value="1"/>
</dbReference>
<dbReference type="SMART" id="SM00165">
    <property type="entry name" value="UBA"/>
    <property type="match status" value="1"/>
</dbReference>
<dbReference type="GO" id="GO:0030136">
    <property type="term" value="C:clathrin-coated vesicle"/>
    <property type="evidence" value="ECO:0007669"/>
    <property type="project" value="UniProtKB-SubCell"/>
</dbReference>
<dbReference type="OrthoDB" id="635774at2759"/>
<comment type="caution">
    <text evidence="20">The sequence shown here is derived from an EMBL/GenBank/DDBJ whole genome shotgun (WGS) entry which is preliminary data.</text>
</comment>
<comment type="catalytic activity">
    <reaction evidence="14">
        <text>L-threonyl-[protein] + ATP = O-phospho-L-threonyl-[protein] + ADP + H(+)</text>
        <dbReference type="Rhea" id="RHEA:46608"/>
        <dbReference type="Rhea" id="RHEA-COMP:11060"/>
        <dbReference type="Rhea" id="RHEA-COMP:11605"/>
        <dbReference type="ChEBI" id="CHEBI:15378"/>
        <dbReference type="ChEBI" id="CHEBI:30013"/>
        <dbReference type="ChEBI" id="CHEBI:30616"/>
        <dbReference type="ChEBI" id="CHEBI:61977"/>
        <dbReference type="ChEBI" id="CHEBI:456216"/>
        <dbReference type="EC" id="2.7.11.1"/>
    </reaction>
</comment>
<evidence type="ECO:0000256" key="16">
    <source>
        <dbReference type="PROSITE-ProRule" id="PRU10141"/>
    </source>
</evidence>
<evidence type="ECO:0000256" key="6">
    <source>
        <dbReference type="ARBA" id="ARBA00022679"/>
    </source>
</evidence>
<feature type="compositionally biased region" description="Basic and acidic residues" evidence="17">
    <location>
        <begin position="609"/>
        <end position="620"/>
    </location>
</feature>
<dbReference type="PROSITE" id="PS00109">
    <property type="entry name" value="PROTEIN_KINASE_TYR"/>
    <property type="match status" value="1"/>
</dbReference>
<feature type="binding site" evidence="16">
    <location>
        <position position="266"/>
    </location>
    <ligand>
        <name>ATP</name>
        <dbReference type="ChEBI" id="CHEBI:30616"/>
    </ligand>
</feature>
<dbReference type="SUPFAM" id="SSF56112">
    <property type="entry name" value="Protein kinase-like (PK-like)"/>
    <property type="match status" value="1"/>
</dbReference>
<feature type="domain" description="UBA" evidence="19">
    <location>
        <begin position="1159"/>
        <end position="1202"/>
    </location>
</feature>
<dbReference type="InterPro" id="IPR001245">
    <property type="entry name" value="Ser-Thr/Tyr_kinase_cat_dom"/>
</dbReference>
<dbReference type="PROSITE" id="PS50011">
    <property type="entry name" value="PROTEIN_KINASE_DOM"/>
    <property type="match status" value="1"/>
</dbReference>
<dbReference type="PRINTS" id="PR00109">
    <property type="entry name" value="TYRKINASE"/>
</dbReference>
<dbReference type="Pfam" id="PF22931">
    <property type="entry name" value="SAM_TNK"/>
    <property type="match status" value="1"/>
</dbReference>
<dbReference type="Proteomes" id="UP000295192">
    <property type="component" value="Unassembled WGS sequence"/>
</dbReference>
<dbReference type="FunFam" id="3.30.200.20:FF:000107">
    <property type="entry name" value="Putative activated CDC42 kinase 1"/>
    <property type="match status" value="1"/>
</dbReference>
<evidence type="ECO:0000256" key="9">
    <source>
        <dbReference type="ARBA" id="ARBA00022777"/>
    </source>
</evidence>
<evidence type="ECO:0000313" key="20">
    <source>
        <dbReference type="EMBL" id="TDG47473.1"/>
    </source>
</evidence>
<evidence type="ECO:0000259" key="19">
    <source>
        <dbReference type="PROSITE" id="PS50030"/>
    </source>
</evidence>
<comment type="subcellular location">
    <subcellularLocation>
        <location evidence="2">Cytoplasmic vesicle</location>
        <location evidence="2">Clathrin-coated vesicle</location>
    </subcellularLocation>
</comment>
<dbReference type="EMBL" id="LSRL02000043">
    <property type="protein sequence ID" value="TDG47473.1"/>
    <property type="molecule type" value="Genomic_DNA"/>
</dbReference>
<dbReference type="InterPro" id="IPR008266">
    <property type="entry name" value="Tyr_kinase_AS"/>
</dbReference>
<keyword evidence="5" id="KW-0723">Serine/threonine-protein kinase</keyword>
<comment type="similarity">
    <text evidence="15">Belongs to the protein kinase superfamily. Tyr protein kinase family.</text>
</comment>
<dbReference type="Gene3D" id="3.30.200.20">
    <property type="entry name" value="Phosphorylase Kinase, domain 1"/>
    <property type="match status" value="1"/>
</dbReference>
<dbReference type="CDD" id="cd09539">
    <property type="entry name" value="SAM_TNK-like"/>
    <property type="match status" value="1"/>
</dbReference>
<evidence type="ECO:0000256" key="11">
    <source>
        <dbReference type="ARBA" id="ARBA00022842"/>
    </source>
</evidence>
<evidence type="ECO:0000256" key="15">
    <source>
        <dbReference type="ARBA" id="ARBA00060742"/>
    </source>
</evidence>
<keyword evidence="7" id="KW-0479">Metal-binding</keyword>
<keyword evidence="3" id="KW-0728">SH3 domain</keyword>
<evidence type="ECO:0000256" key="4">
    <source>
        <dbReference type="ARBA" id="ARBA00022490"/>
    </source>
</evidence>
<gene>
    <name evidence="20" type="ORF">AWZ03_006065</name>
</gene>
<keyword evidence="8 16" id="KW-0547">Nucleotide-binding</keyword>
<feature type="region of interest" description="Disordered" evidence="17">
    <location>
        <begin position="911"/>
        <end position="943"/>
    </location>
</feature>
<protein>
    <recommendedName>
        <fullName evidence="22">Non-specific protein-tyrosine kinase</fullName>
    </recommendedName>
</protein>
<dbReference type="GO" id="GO:0005524">
    <property type="term" value="F:ATP binding"/>
    <property type="evidence" value="ECO:0007669"/>
    <property type="project" value="UniProtKB-UniRule"/>
</dbReference>
<dbReference type="GO" id="GO:0004713">
    <property type="term" value="F:protein tyrosine kinase activity"/>
    <property type="evidence" value="ECO:0007669"/>
    <property type="project" value="UniProtKB-KW"/>
</dbReference>
<proteinExistence type="inferred from homology"/>
<comment type="cofactor">
    <cofactor evidence="1">
        <name>Mg(2+)</name>
        <dbReference type="ChEBI" id="CHEBI:18420"/>
    </cofactor>
</comment>
<dbReference type="Pfam" id="PF07714">
    <property type="entry name" value="PK_Tyr_Ser-Thr"/>
    <property type="match status" value="1"/>
</dbReference>
<dbReference type="InterPro" id="IPR017441">
    <property type="entry name" value="Protein_kinase_ATP_BS"/>
</dbReference>
<dbReference type="PROSITE" id="PS00107">
    <property type="entry name" value="PROTEIN_KINASE_ATP"/>
    <property type="match status" value="1"/>
</dbReference>
<evidence type="ECO:0000256" key="13">
    <source>
        <dbReference type="ARBA" id="ARBA00023329"/>
    </source>
</evidence>
<dbReference type="GO" id="GO:0046872">
    <property type="term" value="F:metal ion binding"/>
    <property type="evidence" value="ECO:0007669"/>
    <property type="project" value="UniProtKB-KW"/>
</dbReference>
<evidence type="ECO:0000313" key="21">
    <source>
        <dbReference type="Proteomes" id="UP000295192"/>
    </source>
</evidence>
<name>A0A484BFD1_DRONA</name>
<dbReference type="InterPro" id="IPR050198">
    <property type="entry name" value="Non-receptor_tyrosine_kinases"/>
</dbReference>
<feature type="compositionally biased region" description="Low complexity" evidence="17">
    <location>
        <begin position="205"/>
        <end position="217"/>
    </location>
</feature>
<evidence type="ECO:0000259" key="18">
    <source>
        <dbReference type="PROSITE" id="PS50011"/>
    </source>
</evidence>
<evidence type="ECO:0008006" key="22">
    <source>
        <dbReference type="Google" id="ProtNLM"/>
    </source>
</evidence>
<dbReference type="GO" id="GO:0002009">
    <property type="term" value="P:morphogenesis of an epithelium"/>
    <property type="evidence" value="ECO:0007669"/>
    <property type="project" value="UniProtKB-ARBA"/>
</dbReference>
<evidence type="ECO:0000256" key="7">
    <source>
        <dbReference type="ARBA" id="ARBA00022723"/>
    </source>
</evidence>
<dbReference type="SMART" id="SM00219">
    <property type="entry name" value="TyrKc"/>
    <property type="match status" value="1"/>
</dbReference>
<dbReference type="Gene3D" id="1.10.510.10">
    <property type="entry name" value="Transferase(Phosphotransferase) domain 1"/>
    <property type="match status" value="1"/>
</dbReference>
<organism evidence="20 21">
    <name type="scientific">Drosophila navojoa</name>
    <name type="common">Fruit fly</name>
    <dbReference type="NCBI Taxonomy" id="7232"/>
    <lineage>
        <taxon>Eukaryota</taxon>
        <taxon>Metazoa</taxon>
        <taxon>Ecdysozoa</taxon>
        <taxon>Arthropoda</taxon>
        <taxon>Hexapoda</taxon>
        <taxon>Insecta</taxon>
        <taxon>Pterygota</taxon>
        <taxon>Neoptera</taxon>
        <taxon>Endopterygota</taxon>
        <taxon>Diptera</taxon>
        <taxon>Brachycera</taxon>
        <taxon>Muscomorpha</taxon>
        <taxon>Ephydroidea</taxon>
        <taxon>Drosophilidae</taxon>
        <taxon>Drosophila</taxon>
    </lineage>
</organism>
<evidence type="ECO:0000256" key="14">
    <source>
        <dbReference type="ARBA" id="ARBA00047899"/>
    </source>
</evidence>
<keyword evidence="21" id="KW-1185">Reference proteome</keyword>
<dbReference type="InterPro" id="IPR015940">
    <property type="entry name" value="UBA"/>
</dbReference>
<dbReference type="InterPro" id="IPR000719">
    <property type="entry name" value="Prot_kinase_dom"/>
</dbReference>
<feature type="region of interest" description="Disordered" evidence="17">
    <location>
        <begin position="586"/>
        <end position="626"/>
    </location>
</feature>
<evidence type="ECO:0000256" key="10">
    <source>
        <dbReference type="ARBA" id="ARBA00022840"/>
    </source>
</evidence>
<keyword evidence="12" id="KW-0829">Tyrosine-protein kinase</keyword>
<evidence type="ECO:0000256" key="8">
    <source>
        <dbReference type="ARBA" id="ARBA00022741"/>
    </source>
</evidence>
<dbReference type="AlphaFoldDB" id="A0A484BFD1"/>
<dbReference type="FunFam" id="1.10.510.10:FF:000080">
    <property type="entry name" value="Putative activated CDC42 kinase 1"/>
    <property type="match status" value="1"/>
</dbReference>
<dbReference type="STRING" id="7232.A0A484BFD1"/>